<dbReference type="AlphaFoldDB" id="A0A382SFH5"/>
<evidence type="ECO:0000256" key="1">
    <source>
        <dbReference type="ARBA" id="ARBA00004141"/>
    </source>
</evidence>
<dbReference type="PRINTS" id="PR01166">
    <property type="entry name" value="CYCOXIDASEII"/>
</dbReference>
<comment type="similarity">
    <text evidence="2">Belongs to the cytochrome c oxidase subunit 2 family.</text>
</comment>
<dbReference type="InterPro" id="IPR036257">
    <property type="entry name" value="Cyt_c_oxidase_su2_TM_sf"/>
</dbReference>
<dbReference type="InterPro" id="IPR002429">
    <property type="entry name" value="CcO_II-like_C"/>
</dbReference>
<sequence>NLGPSKLWTTLAEYGVIVAEVVLIVSFAVPLWNEVMSVERIAKIKKDAAGDNGLEIHILAKQFDWNARYAGNDREFAPQNINFANKVDNPFGLDQSDGNDDVTILSARDKGNTIMVPVDTPIALKITSMDVIHSFKVLPLRVCKDAIPGLQLPIHFEAKTEYLRLTPDKDGEYIYPITCAQLCGDGHGYMIGYLKVLPKDKFNDWLKKESIKQQAKRGEATPIVAKANQ</sequence>
<evidence type="ECO:0000256" key="8">
    <source>
        <dbReference type="SAM" id="Phobius"/>
    </source>
</evidence>
<dbReference type="InterPro" id="IPR045187">
    <property type="entry name" value="CcO_II"/>
</dbReference>
<dbReference type="SUPFAM" id="SSF49503">
    <property type="entry name" value="Cupredoxins"/>
    <property type="match status" value="1"/>
</dbReference>
<dbReference type="GO" id="GO:0004129">
    <property type="term" value="F:cytochrome-c oxidase activity"/>
    <property type="evidence" value="ECO:0007669"/>
    <property type="project" value="InterPro"/>
</dbReference>
<dbReference type="PROSITE" id="PS50857">
    <property type="entry name" value="COX2_CUA"/>
    <property type="match status" value="1"/>
</dbReference>
<feature type="transmembrane region" description="Helical" evidence="8">
    <location>
        <begin position="12"/>
        <end position="33"/>
    </location>
</feature>
<keyword evidence="7 8" id="KW-0472">Membrane</keyword>
<proteinExistence type="inferred from homology"/>
<dbReference type="InterPro" id="IPR008972">
    <property type="entry name" value="Cupredoxin"/>
</dbReference>
<dbReference type="Gene3D" id="2.60.40.420">
    <property type="entry name" value="Cupredoxins - blue copper proteins"/>
    <property type="match status" value="1"/>
</dbReference>
<keyword evidence="6 8" id="KW-1133">Transmembrane helix</keyword>
<evidence type="ECO:0000313" key="10">
    <source>
        <dbReference type="EMBL" id="SVD07928.1"/>
    </source>
</evidence>
<gene>
    <name evidence="10" type="ORF">METZ01_LOCUS360782</name>
</gene>
<feature type="domain" description="Cytochrome oxidase subunit II copper A binding" evidence="9">
    <location>
        <begin position="51"/>
        <end position="208"/>
    </location>
</feature>
<keyword evidence="4 8" id="KW-0812">Transmembrane</keyword>
<evidence type="ECO:0000256" key="4">
    <source>
        <dbReference type="ARBA" id="ARBA00022692"/>
    </source>
</evidence>
<evidence type="ECO:0000256" key="2">
    <source>
        <dbReference type="ARBA" id="ARBA00007866"/>
    </source>
</evidence>
<comment type="subcellular location">
    <subcellularLocation>
        <location evidence="1">Membrane</location>
        <topology evidence="1">Multi-pass membrane protein</topology>
    </subcellularLocation>
</comment>
<dbReference type="Pfam" id="PF00116">
    <property type="entry name" value="COX2"/>
    <property type="match status" value="1"/>
</dbReference>
<evidence type="ECO:0000256" key="3">
    <source>
        <dbReference type="ARBA" id="ARBA00022448"/>
    </source>
</evidence>
<accession>A0A382SFH5</accession>
<evidence type="ECO:0000256" key="6">
    <source>
        <dbReference type="ARBA" id="ARBA00022989"/>
    </source>
</evidence>
<evidence type="ECO:0000256" key="5">
    <source>
        <dbReference type="ARBA" id="ARBA00022982"/>
    </source>
</evidence>
<organism evidence="10">
    <name type="scientific">marine metagenome</name>
    <dbReference type="NCBI Taxonomy" id="408172"/>
    <lineage>
        <taxon>unclassified sequences</taxon>
        <taxon>metagenomes</taxon>
        <taxon>ecological metagenomes</taxon>
    </lineage>
</organism>
<dbReference type="GO" id="GO:0005507">
    <property type="term" value="F:copper ion binding"/>
    <property type="evidence" value="ECO:0007669"/>
    <property type="project" value="InterPro"/>
</dbReference>
<reference evidence="10" key="1">
    <citation type="submission" date="2018-05" db="EMBL/GenBank/DDBJ databases">
        <authorList>
            <person name="Lanie J.A."/>
            <person name="Ng W.-L."/>
            <person name="Kazmierczak K.M."/>
            <person name="Andrzejewski T.M."/>
            <person name="Davidsen T.M."/>
            <person name="Wayne K.J."/>
            <person name="Tettelin H."/>
            <person name="Glass J.I."/>
            <person name="Rusch D."/>
            <person name="Podicherti R."/>
            <person name="Tsui H.-C.T."/>
            <person name="Winkler M.E."/>
        </authorList>
    </citation>
    <scope>NUCLEOTIDE SEQUENCE</scope>
</reference>
<evidence type="ECO:0000259" key="9">
    <source>
        <dbReference type="PROSITE" id="PS50857"/>
    </source>
</evidence>
<keyword evidence="3" id="KW-0813">Transport</keyword>
<dbReference type="EMBL" id="UINC01128277">
    <property type="protein sequence ID" value="SVD07928.1"/>
    <property type="molecule type" value="Genomic_DNA"/>
</dbReference>
<dbReference type="Gene3D" id="1.10.287.90">
    <property type="match status" value="1"/>
</dbReference>
<dbReference type="GO" id="GO:0016020">
    <property type="term" value="C:membrane"/>
    <property type="evidence" value="ECO:0007669"/>
    <property type="project" value="UniProtKB-SubCell"/>
</dbReference>
<keyword evidence="5" id="KW-0249">Electron transport</keyword>
<name>A0A382SFH5_9ZZZZ</name>
<dbReference type="PANTHER" id="PTHR22888">
    <property type="entry name" value="CYTOCHROME C OXIDASE, SUBUNIT II"/>
    <property type="match status" value="1"/>
</dbReference>
<dbReference type="GO" id="GO:0042773">
    <property type="term" value="P:ATP synthesis coupled electron transport"/>
    <property type="evidence" value="ECO:0007669"/>
    <property type="project" value="TreeGrafter"/>
</dbReference>
<dbReference type="PANTHER" id="PTHR22888:SF9">
    <property type="entry name" value="CYTOCHROME C OXIDASE SUBUNIT 2"/>
    <property type="match status" value="1"/>
</dbReference>
<feature type="non-terminal residue" evidence="10">
    <location>
        <position position="1"/>
    </location>
</feature>
<evidence type="ECO:0000256" key="7">
    <source>
        <dbReference type="ARBA" id="ARBA00023136"/>
    </source>
</evidence>
<protein>
    <recommendedName>
        <fullName evidence="9">Cytochrome oxidase subunit II copper A binding domain-containing protein</fullName>
    </recommendedName>
</protein>